<dbReference type="InterPro" id="IPR034471">
    <property type="entry name" value="GDGT/MA_synthase"/>
</dbReference>
<evidence type="ECO:0000313" key="6">
    <source>
        <dbReference type="EMBL" id="OGF99014.1"/>
    </source>
</evidence>
<dbReference type="SUPFAM" id="SSF102114">
    <property type="entry name" value="Radical SAM enzymes"/>
    <property type="match status" value="1"/>
</dbReference>
<dbReference type="InterPro" id="IPR007197">
    <property type="entry name" value="rSAM"/>
</dbReference>
<dbReference type="SFLD" id="SFLDG01100">
    <property type="entry name" value="methyltransferase_(Class_D)"/>
    <property type="match status" value="1"/>
</dbReference>
<evidence type="ECO:0000259" key="5">
    <source>
        <dbReference type="PROSITE" id="PS51918"/>
    </source>
</evidence>
<dbReference type="NCBIfam" id="NF045702">
    <property type="entry name" value="rSAM_GDGT_ether"/>
    <property type="match status" value="1"/>
</dbReference>
<dbReference type="Pfam" id="PF23545">
    <property type="entry name" value="Zn_ribbon_HMPTM"/>
    <property type="match status" value="1"/>
</dbReference>
<dbReference type="SFLD" id="SFLDG01067">
    <property type="entry name" value="SPASM/twitch_domain_containing"/>
    <property type="match status" value="1"/>
</dbReference>
<evidence type="ECO:0000256" key="1">
    <source>
        <dbReference type="ARBA" id="ARBA00022691"/>
    </source>
</evidence>
<evidence type="ECO:0000256" key="3">
    <source>
        <dbReference type="ARBA" id="ARBA00023004"/>
    </source>
</evidence>
<evidence type="ECO:0000256" key="2">
    <source>
        <dbReference type="ARBA" id="ARBA00022723"/>
    </source>
</evidence>
<dbReference type="CDD" id="cd01335">
    <property type="entry name" value="Radical_SAM"/>
    <property type="match status" value="1"/>
</dbReference>
<evidence type="ECO:0000256" key="4">
    <source>
        <dbReference type="ARBA" id="ARBA00023014"/>
    </source>
</evidence>
<dbReference type="PROSITE" id="PS51918">
    <property type="entry name" value="RADICAL_SAM"/>
    <property type="match status" value="1"/>
</dbReference>
<dbReference type="PANTHER" id="PTHR43306:SF1">
    <property type="entry name" value="7,8-DIHYDRO-6-HYDROXYMETHYLPTERIN DIMETHYLTRANSFERASE"/>
    <property type="match status" value="1"/>
</dbReference>
<dbReference type="GO" id="GO:0051539">
    <property type="term" value="F:4 iron, 4 sulfur cluster binding"/>
    <property type="evidence" value="ECO:0007669"/>
    <property type="project" value="InterPro"/>
</dbReference>
<name>A0A1F5YFS3_9BACT</name>
<keyword evidence="2" id="KW-0479">Metal-binding</keyword>
<evidence type="ECO:0000313" key="7">
    <source>
        <dbReference type="Proteomes" id="UP000176992"/>
    </source>
</evidence>
<keyword evidence="3" id="KW-0408">Iron</keyword>
<dbReference type="InterPro" id="IPR013785">
    <property type="entry name" value="Aldolase_TIM"/>
</dbReference>
<feature type="domain" description="Radical SAM core" evidence="5">
    <location>
        <begin position="82"/>
        <end position="301"/>
    </location>
</feature>
<dbReference type="PANTHER" id="PTHR43306">
    <property type="entry name" value="7,8-DIHYDRO-6-HYDROXYMETHYLPTERIN DIMETHYLTRANSFERASE"/>
    <property type="match status" value="1"/>
</dbReference>
<comment type="caution">
    <text evidence="6">The sequence shown here is derived from an EMBL/GenBank/DDBJ whole genome shotgun (WGS) entry which is preliminary data.</text>
</comment>
<sequence>MPKYVQSICPEPGCGKVITAHMFAEDGKVYMEKACPEHGYVKDLYWSDVELYLKAERWEFGDGKGLMNPNTECESCPADCGICNRHTSHTSLGNIDLTNRCNLNCPICFANANHTGRVYEPSKEEIMDMLRLYRKEEPVSGRMVQFSGGEPTIHPDFFEIISEAKKVGYSHIQVASNGIKFADPDFTARATEAGLHTIYLQFDGVDDRVYKQTRGRELMKYKEKTLESARRAGIKIVLVPTIVGGVNEDQVGKILLYALENIDVVSGISYQPVALTGRISLEQRTKMRFTLPDLARCIEEQTGITNKNDWYPVSFVSPVSKIISAVRGSETVYISCHPHCSLGTYLFIEQGTGRPIPITRFCDIEGMFEELDRLAVQTAASRFKRFAQMNAFYRIHKYFKKDQAPKGMDFTKFLQTLDGLFDKEAGRGAKDGTYTNKTLLVAGMHFMDNYNYELERVRRCVIHYATPANKIIPFCSYNGGLCHREEIEERYSVSLAEYKERRKQRQT</sequence>
<dbReference type="EMBL" id="MFIV01000049">
    <property type="protein sequence ID" value="OGF99014.1"/>
    <property type="molecule type" value="Genomic_DNA"/>
</dbReference>
<dbReference type="Proteomes" id="UP000176992">
    <property type="component" value="Unassembled WGS sequence"/>
</dbReference>
<dbReference type="AlphaFoldDB" id="A0A1F5YFS3"/>
<dbReference type="InterPro" id="IPR034474">
    <property type="entry name" value="Methyltransferase_Class_D"/>
</dbReference>
<dbReference type="Pfam" id="PF04055">
    <property type="entry name" value="Radical_SAM"/>
    <property type="match status" value="1"/>
</dbReference>
<reference evidence="6 7" key="1">
    <citation type="journal article" date="2016" name="Nat. Commun.">
        <title>Thousands of microbial genomes shed light on interconnected biogeochemical processes in an aquifer system.</title>
        <authorList>
            <person name="Anantharaman K."/>
            <person name="Brown C.T."/>
            <person name="Hug L.A."/>
            <person name="Sharon I."/>
            <person name="Castelle C.J."/>
            <person name="Probst A.J."/>
            <person name="Thomas B.C."/>
            <person name="Singh A."/>
            <person name="Wilkins M.J."/>
            <person name="Karaoz U."/>
            <person name="Brodie E.L."/>
            <person name="Williams K.H."/>
            <person name="Hubbard S.S."/>
            <person name="Banfield J.F."/>
        </authorList>
    </citation>
    <scope>NUCLEOTIDE SEQUENCE [LARGE SCALE GENOMIC DNA]</scope>
</reference>
<dbReference type="GO" id="GO:0008168">
    <property type="term" value="F:methyltransferase activity"/>
    <property type="evidence" value="ECO:0007669"/>
    <property type="project" value="InterPro"/>
</dbReference>
<protein>
    <recommendedName>
        <fullName evidence="5">Radical SAM core domain-containing protein</fullName>
    </recommendedName>
</protein>
<dbReference type="InterPro" id="IPR056488">
    <property type="entry name" value="Zn_ribbon_HMPTM"/>
</dbReference>
<dbReference type="InterPro" id="IPR058240">
    <property type="entry name" value="rSAM_sf"/>
</dbReference>
<dbReference type="Gene3D" id="3.20.20.70">
    <property type="entry name" value="Aldolase class I"/>
    <property type="match status" value="1"/>
</dbReference>
<dbReference type="GO" id="GO:0046872">
    <property type="term" value="F:metal ion binding"/>
    <property type="evidence" value="ECO:0007669"/>
    <property type="project" value="UniProtKB-KW"/>
</dbReference>
<dbReference type="SFLD" id="SFLDF00385">
    <property type="entry name" value="7_8-dihydro-6-hydroxymethylpte"/>
    <property type="match status" value="1"/>
</dbReference>
<keyword evidence="4" id="KW-0411">Iron-sulfur</keyword>
<proteinExistence type="predicted"/>
<organism evidence="6 7">
    <name type="scientific">Candidatus Glassbacteria bacterium GWA2_58_10</name>
    <dbReference type="NCBI Taxonomy" id="1817865"/>
    <lineage>
        <taxon>Bacteria</taxon>
        <taxon>Candidatus Glassiibacteriota</taxon>
    </lineage>
</organism>
<accession>A0A1F5YFS3</accession>
<gene>
    <name evidence="6" type="ORF">A2Z86_02000</name>
</gene>
<keyword evidence="1" id="KW-0949">S-adenosyl-L-methionine</keyword>
<dbReference type="SFLD" id="SFLDS00029">
    <property type="entry name" value="Radical_SAM"/>
    <property type="match status" value="1"/>
</dbReference>